<protein>
    <submittedName>
        <fullName evidence="2">Uncharacterized protein</fullName>
    </submittedName>
</protein>
<keyword evidence="1" id="KW-0812">Transmembrane</keyword>
<dbReference type="RefSeq" id="WP_275681949.1">
    <property type="nucleotide sequence ID" value="NZ_JAJLJH010000002.1"/>
</dbReference>
<dbReference type="AlphaFoldDB" id="A0A9X1YQ83"/>
<proteinExistence type="predicted"/>
<comment type="caution">
    <text evidence="2">The sequence shown here is derived from an EMBL/GenBank/DDBJ whole genome shotgun (WGS) entry which is preliminary data.</text>
</comment>
<organism evidence="2 3">
    <name type="scientific">Scleromatobacter humisilvae</name>
    <dbReference type="NCBI Taxonomy" id="2897159"/>
    <lineage>
        <taxon>Bacteria</taxon>
        <taxon>Pseudomonadati</taxon>
        <taxon>Pseudomonadota</taxon>
        <taxon>Betaproteobacteria</taxon>
        <taxon>Burkholderiales</taxon>
        <taxon>Sphaerotilaceae</taxon>
        <taxon>Scleromatobacter</taxon>
    </lineage>
</organism>
<evidence type="ECO:0000313" key="2">
    <source>
        <dbReference type="EMBL" id="MCK9685911.1"/>
    </source>
</evidence>
<keyword evidence="3" id="KW-1185">Reference proteome</keyword>
<dbReference type="EMBL" id="JAJLJH010000002">
    <property type="protein sequence ID" value="MCK9685911.1"/>
    <property type="molecule type" value="Genomic_DNA"/>
</dbReference>
<keyword evidence="1" id="KW-0472">Membrane</keyword>
<gene>
    <name evidence="2" type="ORF">LPC04_09345</name>
</gene>
<sequence>MDVITRLAALLVAILLAIDAFSGERTETLRVDRHTLTHGSSWRHDDTYRLHFIGGRVESCEVGWSAFNALADGDEVSVDTSRVFKSCDGIRRGDEAVARPNARKWFMLIPIAILLAAAFGLIQFERSVDDDRRWWFG</sequence>
<keyword evidence="1" id="KW-1133">Transmembrane helix</keyword>
<accession>A0A9X1YQ83</accession>
<evidence type="ECO:0000256" key="1">
    <source>
        <dbReference type="SAM" id="Phobius"/>
    </source>
</evidence>
<dbReference type="Proteomes" id="UP001139353">
    <property type="component" value="Unassembled WGS sequence"/>
</dbReference>
<evidence type="ECO:0000313" key="3">
    <source>
        <dbReference type="Proteomes" id="UP001139353"/>
    </source>
</evidence>
<name>A0A9X1YQ83_9BURK</name>
<reference evidence="2" key="1">
    <citation type="submission" date="2021-11" db="EMBL/GenBank/DDBJ databases">
        <title>BS-T2-15 a new species belonging to the Comamonadaceae family isolated from the soil of a French oak forest.</title>
        <authorList>
            <person name="Mieszkin S."/>
            <person name="Alain K."/>
        </authorList>
    </citation>
    <scope>NUCLEOTIDE SEQUENCE</scope>
    <source>
        <strain evidence="2">BS-T2-15</strain>
    </source>
</reference>
<feature type="transmembrane region" description="Helical" evidence="1">
    <location>
        <begin position="105"/>
        <end position="124"/>
    </location>
</feature>